<dbReference type="RefSeq" id="WP_206294306.1">
    <property type="nucleotide sequence ID" value="NZ_CP063458.1"/>
</dbReference>
<dbReference type="Gene3D" id="2.40.160.10">
    <property type="entry name" value="Porin"/>
    <property type="match status" value="1"/>
</dbReference>
<keyword evidence="3" id="KW-1185">Reference proteome</keyword>
<feature type="signal peptide" evidence="1">
    <location>
        <begin position="1"/>
        <end position="23"/>
    </location>
</feature>
<feature type="chain" id="PRO_5034183538" evidence="1">
    <location>
        <begin position="24"/>
        <end position="413"/>
    </location>
</feature>
<reference evidence="2 3" key="1">
    <citation type="submission" date="2020-10" db="EMBL/GenBank/DDBJ databases">
        <title>Wide distribution of Phycisphaera-like planctomycetes from WD2101 soil group in peatlands and genome analysis of the first cultivated representative.</title>
        <authorList>
            <person name="Dedysh S.N."/>
            <person name="Beletsky A.V."/>
            <person name="Ivanova A."/>
            <person name="Kulichevskaya I.S."/>
            <person name="Suzina N.E."/>
            <person name="Philippov D.A."/>
            <person name="Rakitin A.L."/>
            <person name="Mardanov A.V."/>
            <person name="Ravin N.V."/>
        </authorList>
    </citation>
    <scope>NUCLEOTIDE SEQUENCE [LARGE SCALE GENOMIC DNA]</scope>
    <source>
        <strain evidence="2 3">M1803</strain>
    </source>
</reference>
<dbReference type="InterPro" id="IPR023614">
    <property type="entry name" value="Porin_dom_sf"/>
</dbReference>
<evidence type="ECO:0000313" key="2">
    <source>
        <dbReference type="EMBL" id="QOV91156.1"/>
    </source>
</evidence>
<dbReference type="SUPFAM" id="SSF56935">
    <property type="entry name" value="Porins"/>
    <property type="match status" value="1"/>
</dbReference>
<keyword evidence="1" id="KW-0732">Signal</keyword>
<name>A0A7M2X070_9BACT</name>
<dbReference type="AlphaFoldDB" id="A0A7M2X070"/>
<evidence type="ECO:0000313" key="3">
    <source>
        <dbReference type="Proteomes" id="UP000593765"/>
    </source>
</evidence>
<accession>A0A7M2X070</accession>
<organism evidence="2 3">
    <name type="scientific">Humisphaera borealis</name>
    <dbReference type="NCBI Taxonomy" id="2807512"/>
    <lineage>
        <taxon>Bacteria</taxon>
        <taxon>Pseudomonadati</taxon>
        <taxon>Planctomycetota</taxon>
        <taxon>Phycisphaerae</taxon>
        <taxon>Tepidisphaerales</taxon>
        <taxon>Tepidisphaeraceae</taxon>
        <taxon>Humisphaera</taxon>
    </lineage>
</organism>
<dbReference type="Pfam" id="PF07642">
    <property type="entry name" value="BBP2"/>
    <property type="match status" value="1"/>
</dbReference>
<dbReference type="KEGG" id="hbs:IPV69_07300"/>
<protein>
    <submittedName>
        <fullName evidence="2">Porin</fullName>
    </submittedName>
</protein>
<dbReference type="InterPro" id="IPR011486">
    <property type="entry name" value="BBP2"/>
</dbReference>
<sequence length="413" mass="44569">MSNRKLLSAAACAVLGMSGLARADEVAPAAPSFQPYALLVDEAPARKPLMALLDKAGFAKGMDDIGLTVGGRVEGSYTYSFSSPPGNVITGRVFDFENQDLTLNQLAFVLDKQVKSDAFDVGGRVEVIWGSDSRLIHSVGLFDHYDSSSPANQWDLNQAYLDINFPSVAKVRVGKFNTPVGYEVIDPTGNALYSHSFMFGYAIPFTHTGVTATFKLNEDTALMVGVTRGWDTSTEDNNDTVDFMGQIAYAFPKGEANLYLTVISGADQAGDNDNWRTLVDLIYTRSLGDNVTVALNADYAYEANSATAVGGSDAQWFGVAGYLGVKMSDMVTLNTRLEYFNDQDGARLTGGVGGTSLYGATAGLSIRPFAHDALGQNLVIRPEIRFDYAEKKFFDGATDRYQLTAAIDAIFSF</sequence>
<proteinExistence type="predicted"/>
<dbReference type="EMBL" id="CP063458">
    <property type="protein sequence ID" value="QOV91156.1"/>
    <property type="molecule type" value="Genomic_DNA"/>
</dbReference>
<dbReference type="Proteomes" id="UP000593765">
    <property type="component" value="Chromosome"/>
</dbReference>
<gene>
    <name evidence="2" type="ORF">IPV69_07300</name>
</gene>
<evidence type="ECO:0000256" key="1">
    <source>
        <dbReference type="SAM" id="SignalP"/>
    </source>
</evidence>